<keyword evidence="16" id="KW-0812">Transmembrane</keyword>
<evidence type="ECO:0000259" key="15">
    <source>
        <dbReference type="PROSITE" id="PS50240"/>
    </source>
</evidence>
<dbReference type="InterPro" id="IPR043504">
    <property type="entry name" value="Peptidase_S1_PA_chymotrypsin"/>
</dbReference>
<feature type="compositionally biased region" description="Acidic residues" evidence="14">
    <location>
        <begin position="563"/>
        <end position="580"/>
    </location>
</feature>
<feature type="domain" description="Peptidase S1" evidence="15">
    <location>
        <begin position="310"/>
        <end position="522"/>
    </location>
</feature>
<keyword evidence="3 13" id="KW-0645">Protease</keyword>
<protein>
    <recommendedName>
        <fullName evidence="12">limulus clotting factor C</fullName>
        <ecNumber evidence="12">3.4.21.84</ecNumber>
    </recommendedName>
</protein>
<dbReference type="PROSITE" id="PS00134">
    <property type="entry name" value="TRYPSIN_HIS"/>
    <property type="match status" value="1"/>
</dbReference>
<organism evidence="16 17">
    <name type="scientific">Caerostris darwini</name>
    <dbReference type="NCBI Taxonomy" id="1538125"/>
    <lineage>
        <taxon>Eukaryota</taxon>
        <taxon>Metazoa</taxon>
        <taxon>Ecdysozoa</taxon>
        <taxon>Arthropoda</taxon>
        <taxon>Chelicerata</taxon>
        <taxon>Arachnida</taxon>
        <taxon>Araneae</taxon>
        <taxon>Araneomorphae</taxon>
        <taxon>Entelegynae</taxon>
        <taxon>Araneoidea</taxon>
        <taxon>Araneidae</taxon>
        <taxon>Caerostris</taxon>
    </lineage>
</organism>
<evidence type="ECO:0000256" key="14">
    <source>
        <dbReference type="SAM" id="MobiDB-lite"/>
    </source>
</evidence>
<evidence type="ECO:0000256" key="10">
    <source>
        <dbReference type="ARBA" id="ARBA00023157"/>
    </source>
</evidence>
<dbReference type="InterPro" id="IPR009003">
    <property type="entry name" value="Peptidase_S1_PA"/>
</dbReference>
<feature type="region of interest" description="Disordered" evidence="14">
    <location>
        <begin position="553"/>
        <end position="591"/>
    </location>
</feature>
<evidence type="ECO:0000313" key="17">
    <source>
        <dbReference type="Proteomes" id="UP001054837"/>
    </source>
</evidence>
<dbReference type="SMART" id="SM00209">
    <property type="entry name" value="TSP1"/>
    <property type="match status" value="2"/>
</dbReference>
<evidence type="ECO:0000256" key="7">
    <source>
        <dbReference type="ARBA" id="ARBA00022820"/>
    </source>
</evidence>
<dbReference type="GO" id="GO:0006508">
    <property type="term" value="P:proteolysis"/>
    <property type="evidence" value="ECO:0007669"/>
    <property type="project" value="UniProtKB-KW"/>
</dbReference>
<dbReference type="PROSITE" id="PS50092">
    <property type="entry name" value="TSP1"/>
    <property type="match status" value="1"/>
</dbReference>
<proteinExistence type="predicted"/>
<dbReference type="Gene3D" id="2.20.100.10">
    <property type="entry name" value="Thrombospondin type-1 (TSP1) repeat"/>
    <property type="match status" value="1"/>
</dbReference>
<evidence type="ECO:0000256" key="8">
    <source>
        <dbReference type="ARBA" id="ARBA00022825"/>
    </source>
</evidence>
<evidence type="ECO:0000256" key="9">
    <source>
        <dbReference type="ARBA" id="ARBA00022889"/>
    </source>
</evidence>
<name>A0AAV4WB24_9ARAC</name>
<keyword evidence="5" id="KW-0430">Lectin</keyword>
<feature type="compositionally biased region" description="Acidic residues" evidence="14">
    <location>
        <begin position="112"/>
        <end position="144"/>
    </location>
</feature>
<dbReference type="GO" id="GO:0004252">
    <property type="term" value="F:serine-type endopeptidase activity"/>
    <property type="evidence" value="ECO:0007669"/>
    <property type="project" value="InterPro"/>
</dbReference>
<evidence type="ECO:0000256" key="6">
    <source>
        <dbReference type="ARBA" id="ARBA00022801"/>
    </source>
</evidence>
<dbReference type="PANTHER" id="PTHR24252">
    <property type="entry name" value="ACROSIN-RELATED"/>
    <property type="match status" value="1"/>
</dbReference>
<keyword evidence="4" id="KW-0732">Signal</keyword>
<evidence type="ECO:0000256" key="5">
    <source>
        <dbReference type="ARBA" id="ARBA00022734"/>
    </source>
</evidence>
<accession>A0AAV4WB24</accession>
<dbReference type="CDD" id="cd00190">
    <property type="entry name" value="Tryp_SPc"/>
    <property type="match status" value="1"/>
</dbReference>
<dbReference type="PROSITE" id="PS00135">
    <property type="entry name" value="TRYPSIN_SER"/>
    <property type="match status" value="1"/>
</dbReference>
<comment type="catalytic activity">
    <reaction evidence="11">
        <text>Selective cleavage of 103-Arg-|-Ser-104 and 124-Ile-|-Ile-125 bonds in Limulus clotting factor B to form activated factor B. Cleavage of -Pro-Arg-|-Xaa- bonds in synthetic substrates.</text>
        <dbReference type="EC" id="3.4.21.84"/>
    </reaction>
</comment>
<dbReference type="AlphaFoldDB" id="A0AAV4WB24"/>
<keyword evidence="1" id="KW-0245">EGF-like domain</keyword>
<dbReference type="InterPro" id="IPR000884">
    <property type="entry name" value="TSP1_rpt"/>
</dbReference>
<dbReference type="SUPFAM" id="SSF50494">
    <property type="entry name" value="Trypsin-like serine proteases"/>
    <property type="match status" value="1"/>
</dbReference>
<dbReference type="InterPro" id="IPR018114">
    <property type="entry name" value="TRYPSIN_HIS"/>
</dbReference>
<dbReference type="InterPro" id="IPR033116">
    <property type="entry name" value="TRYPSIN_SER"/>
</dbReference>
<sequence length="591" mass="68359">MPTKSLYMRSDDINLDMDTTYGTDWDIITDVDTDIDSNIDTDLETNSGSRFSYRNRDFLTHVVSDMDTHTDEKNMDMDLDDAELNNNDYEDEEDMIITDGDGFNKTRRSIDDQDEDYPDEESETDYPDEETGTDESDEEAEIDDQDENFTKWTEWTECSRRCYQVKERKCLNEDECGTLIQKKYRVCNYGKCLHEDDMSDLELDENEKRKKYFHLVTNWDNYLYSEWSRWSHCGDNCYTERIRECKRPAMCGRNYKEQYKRCYTEGGACEEKYKEQLLLAVNYTESDLDKNHPLYNTKCGVSDVPIDLRITGGKKVIKGYWPWQALILNDNFEPFCGGIILSKEWVLTAAHCVRDRLYVRVGEHNLSMFEGTEQQVRVGAIYVHPDYNAKTVNNDMMLLRMRIPFEFTHFVKPICLPDGDDSLQSEARVTILGWGKRRDEANYGTDVLHQADVPVVSLAECRSAYSKFWINANMLCAGYLTGKVDSCRGDSGGPLMHKKKDGTWAVYGSSLISKRSTCAQKDHGSDTIKPTMEEPIEDLPEDRGNIDVEIQENIVKNGRNGDAEGENMDMEDEEGVDEEKCDYNFDANVEE</sequence>
<dbReference type="GO" id="GO:0042381">
    <property type="term" value="P:hemolymph coagulation"/>
    <property type="evidence" value="ECO:0007669"/>
    <property type="project" value="UniProtKB-KW"/>
</dbReference>
<feature type="compositionally biased region" description="Basic and acidic residues" evidence="14">
    <location>
        <begin position="102"/>
        <end position="111"/>
    </location>
</feature>
<dbReference type="GO" id="GO:0007155">
    <property type="term" value="P:cell adhesion"/>
    <property type="evidence" value="ECO:0007669"/>
    <property type="project" value="UniProtKB-KW"/>
</dbReference>
<keyword evidence="7" id="KW-0353">Hemolymph clotting</keyword>
<dbReference type="Proteomes" id="UP001054837">
    <property type="component" value="Unassembled WGS sequence"/>
</dbReference>
<dbReference type="PRINTS" id="PR00722">
    <property type="entry name" value="CHYMOTRYPSIN"/>
</dbReference>
<evidence type="ECO:0000256" key="1">
    <source>
        <dbReference type="ARBA" id="ARBA00022536"/>
    </source>
</evidence>
<feature type="region of interest" description="Disordered" evidence="14">
    <location>
        <begin position="519"/>
        <end position="539"/>
    </location>
</feature>
<evidence type="ECO:0000256" key="11">
    <source>
        <dbReference type="ARBA" id="ARBA00052079"/>
    </source>
</evidence>
<dbReference type="InterPro" id="IPR036383">
    <property type="entry name" value="TSP1_rpt_sf"/>
</dbReference>
<keyword evidence="16" id="KW-0472">Membrane</keyword>
<keyword evidence="2" id="KW-0768">Sushi</keyword>
<keyword evidence="6 13" id="KW-0378">Hydrolase</keyword>
<evidence type="ECO:0000256" key="4">
    <source>
        <dbReference type="ARBA" id="ARBA00022729"/>
    </source>
</evidence>
<keyword evidence="8 13" id="KW-0720">Serine protease</keyword>
<keyword evidence="10" id="KW-1015">Disulfide bond</keyword>
<evidence type="ECO:0000256" key="13">
    <source>
        <dbReference type="RuleBase" id="RU363034"/>
    </source>
</evidence>
<dbReference type="PROSITE" id="PS50240">
    <property type="entry name" value="TRYPSIN_DOM"/>
    <property type="match status" value="1"/>
</dbReference>
<evidence type="ECO:0000256" key="2">
    <source>
        <dbReference type="ARBA" id="ARBA00022659"/>
    </source>
</evidence>
<dbReference type="Pfam" id="PF00089">
    <property type="entry name" value="Trypsin"/>
    <property type="match status" value="1"/>
</dbReference>
<evidence type="ECO:0000256" key="12">
    <source>
        <dbReference type="ARBA" id="ARBA00066707"/>
    </source>
</evidence>
<feature type="region of interest" description="Disordered" evidence="14">
    <location>
        <begin position="99"/>
        <end position="144"/>
    </location>
</feature>
<dbReference type="FunFam" id="2.40.10.10:FF:000120">
    <property type="entry name" value="Putative serine protease"/>
    <property type="match status" value="1"/>
</dbReference>
<dbReference type="EC" id="3.4.21.84" evidence="12"/>
<dbReference type="EMBL" id="BPLQ01014466">
    <property type="protein sequence ID" value="GIY79992.1"/>
    <property type="molecule type" value="Genomic_DNA"/>
</dbReference>
<evidence type="ECO:0000313" key="16">
    <source>
        <dbReference type="EMBL" id="GIY79992.1"/>
    </source>
</evidence>
<keyword evidence="17" id="KW-1185">Reference proteome</keyword>
<gene>
    <name evidence="16" type="primary">Tmprss2</name>
    <name evidence="16" type="ORF">CDAR_421231</name>
</gene>
<dbReference type="InterPro" id="IPR001254">
    <property type="entry name" value="Trypsin_dom"/>
</dbReference>
<dbReference type="SMART" id="SM00020">
    <property type="entry name" value="Tryp_SPc"/>
    <property type="match status" value="1"/>
</dbReference>
<dbReference type="GO" id="GO:0030246">
    <property type="term" value="F:carbohydrate binding"/>
    <property type="evidence" value="ECO:0007669"/>
    <property type="project" value="UniProtKB-KW"/>
</dbReference>
<dbReference type="InterPro" id="IPR001314">
    <property type="entry name" value="Peptidase_S1A"/>
</dbReference>
<dbReference type="PANTHER" id="PTHR24252:SF7">
    <property type="entry name" value="HYALIN"/>
    <property type="match status" value="1"/>
</dbReference>
<comment type="caution">
    <text evidence="16">The sequence shown here is derived from an EMBL/GenBank/DDBJ whole genome shotgun (WGS) entry which is preliminary data.</text>
</comment>
<reference evidence="16 17" key="1">
    <citation type="submission" date="2021-06" db="EMBL/GenBank/DDBJ databases">
        <title>Caerostris darwini draft genome.</title>
        <authorList>
            <person name="Kono N."/>
            <person name="Arakawa K."/>
        </authorList>
    </citation>
    <scope>NUCLEOTIDE SEQUENCE [LARGE SCALE GENOMIC DNA]</scope>
</reference>
<dbReference type="Gene3D" id="2.40.10.10">
    <property type="entry name" value="Trypsin-like serine proteases"/>
    <property type="match status" value="1"/>
</dbReference>
<evidence type="ECO:0000256" key="3">
    <source>
        <dbReference type="ARBA" id="ARBA00022670"/>
    </source>
</evidence>
<keyword evidence="9" id="KW-0130">Cell adhesion</keyword>